<dbReference type="GO" id="GO:0003677">
    <property type="term" value="F:DNA binding"/>
    <property type="evidence" value="ECO:0007669"/>
    <property type="project" value="UniProtKB-KW"/>
</dbReference>
<dbReference type="SUPFAM" id="SSF46785">
    <property type="entry name" value="Winged helix' DNA-binding domain"/>
    <property type="match status" value="1"/>
</dbReference>
<dbReference type="InterPro" id="IPR013094">
    <property type="entry name" value="AB_hydrolase_3"/>
</dbReference>
<gene>
    <name evidence="8" type="ORF">Phou_068880</name>
</gene>
<keyword evidence="3" id="KW-0378">Hydrolase</keyword>
<organism evidence="8 9">
    <name type="scientific">Phytohabitans houttuyneae</name>
    <dbReference type="NCBI Taxonomy" id="1076126"/>
    <lineage>
        <taxon>Bacteria</taxon>
        <taxon>Bacillati</taxon>
        <taxon>Actinomycetota</taxon>
        <taxon>Actinomycetes</taxon>
        <taxon>Micromonosporales</taxon>
        <taxon>Micromonosporaceae</taxon>
    </lineage>
</organism>
<reference evidence="8 9" key="2">
    <citation type="submission" date="2020-03" db="EMBL/GenBank/DDBJ databases">
        <authorList>
            <person name="Ichikawa N."/>
            <person name="Kimura A."/>
            <person name="Kitahashi Y."/>
            <person name="Uohara A."/>
        </authorList>
    </citation>
    <scope>NUCLEOTIDE SEQUENCE [LARGE SCALE GENOMIC DNA]</scope>
    <source>
        <strain evidence="8 9">NBRC 108639</strain>
    </source>
</reference>
<dbReference type="InterPro" id="IPR029058">
    <property type="entry name" value="AB_hydrolase_fold"/>
</dbReference>
<dbReference type="PANTHER" id="PTHR48081">
    <property type="entry name" value="AB HYDROLASE SUPERFAMILY PROTEIN C4A8.06C"/>
    <property type="match status" value="1"/>
</dbReference>
<dbReference type="PANTHER" id="PTHR48081:SF30">
    <property type="entry name" value="ACETYL-HYDROLASE LIPR-RELATED"/>
    <property type="match status" value="1"/>
</dbReference>
<evidence type="ECO:0000313" key="9">
    <source>
        <dbReference type="Proteomes" id="UP000482800"/>
    </source>
</evidence>
<dbReference type="FunFam" id="1.10.10.10:FF:000001">
    <property type="entry name" value="LysR family transcriptional regulator"/>
    <property type="match status" value="1"/>
</dbReference>
<dbReference type="InterPro" id="IPR036390">
    <property type="entry name" value="WH_DNA-bd_sf"/>
</dbReference>
<dbReference type="Proteomes" id="UP000482800">
    <property type="component" value="Unassembled WGS sequence"/>
</dbReference>
<dbReference type="InterPro" id="IPR036388">
    <property type="entry name" value="WH-like_DNA-bd_sf"/>
</dbReference>
<keyword evidence="5" id="KW-0238">DNA-binding</keyword>
<comment type="caution">
    <text evidence="8">The sequence shown here is derived from an EMBL/GenBank/DDBJ whole genome shotgun (WGS) entry which is preliminary data.</text>
</comment>
<evidence type="ECO:0000259" key="7">
    <source>
        <dbReference type="PROSITE" id="PS50931"/>
    </source>
</evidence>
<dbReference type="RefSeq" id="WP_218579313.1">
    <property type="nucleotide sequence ID" value="NZ_BAABGO010000010.1"/>
</dbReference>
<keyword evidence="4" id="KW-0805">Transcription regulation</keyword>
<dbReference type="PRINTS" id="PR00039">
    <property type="entry name" value="HTHLYSR"/>
</dbReference>
<keyword evidence="9" id="KW-1185">Reference proteome</keyword>
<dbReference type="GO" id="GO:0003700">
    <property type="term" value="F:DNA-binding transcription factor activity"/>
    <property type="evidence" value="ECO:0007669"/>
    <property type="project" value="InterPro"/>
</dbReference>
<dbReference type="GO" id="GO:0004806">
    <property type="term" value="F:triacylglycerol lipase activity"/>
    <property type="evidence" value="ECO:0007669"/>
    <property type="project" value="TreeGrafter"/>
</dbReference>
<reference evidence="8 9" key="1">
    <citation type="submission" date="2020-03" db="EMBL/GenBank/DDBJ databases">
        <title>Whole genome shotgun sequence of Phytohabitans houttuyneae NBRC 108639.</title>
        <authorList>
            <person name="Komaki H."/>
            <person name="Tamura T."/>
        </authorList>
    </citation>
    <scope>NUCLEOTIDE SEQUENCE [LARGE SCALE GENOMIC DNA]</scope>
    <source>
        <strain evidence="8 9">NBRC 108639</strain>
    </source>
</reference>
<comment type="similarity">
    <text evidence="2">Belongs to the 'GDXG' lipolytic enzyme family.</text>
</comment>
<dbReference type="EMBL" id="BLPF01000002">
    <property type="protein sequence ID" value="GFJ82708.1"/>
    <property type="molecule type" value="Genomic_DNA"/>
</dbReference>
<protein>
    <recommendedName>
        <fullName evidence="7">HTH lysR-type domain-containing protein</fullName>
    </recommendedName>
</protein>
<sequence length="385" mass="42110">MIELPKAPDAIELRHLRAFVAVAEELNFSRAAKRLFMTQPALSRQIQSLERLIGVELLRRSTRQVELTLAGEALLHRTRPMLGDLDQAVATTRSLGDEQRQRLASLTQPVVDTMDKGLDEFREAYEAMNAQLPTPEDVNARPVRSGGVPGLVYETEAGTAPTVLFVHGGGYFAGSAFGSRPLAGVLTSLTGRAFLVPDYRLAPEHPYPAAPEDVAAAYTWLATRTRPDRLVVVAESSGCGLLLAALRRVRHAGDPLPGRIVLLSPSVDLEARYLDQLDAGDPHAAVLREMVERSLPMYLDGHPATDPAVNPLHDDLTGLPAMLVQVGAQDFCLHDARELVARAREHGVDAQLELYPVVTHVFHHYWSFLPEAGRALQRAGDFINA</sequence>
<evidence type="ECO:0000256" key="1">
    <source>
        <dbReference type="ARBA" id="ARBA00009437"/>
    </source>
</evidence>
<evidence type="ECO:0000256" key="2">
    <source>
        <dbReference type="ARBA" id="ARBA00010515"/>
    </source>
</evidence>
<proteinExistence type="inferred from homology"/>
<dbReference type="AlphaFoldDB" id="A0A6V8KJR8"/>
<evidence type="ECO:0000313" key="8">
    <source>
        <dbReference type="EMBL" id="GFJ82708.1"/>
    </source>
</evidence>
<evidence type="ECO:0000256" key="4">
    <source>
        <dbReference type="ARBA" id="ARBA00023015"/>
    </source>
</evidence>
<evidence type="ECO:0000256" key="5">
    <source>
        <dbReference type="ARBA" id="ARBA00023125"/>
    </source>
</evidence>
<dbReference type="Gene3D" id="3.40.50.1820">
    <property type="entry name" value="alpha/beta hydrolase"/>
    <property type="match status" value="1"/>
</dbReference>
<dbReference type="InterPro" id="IPR050300">
    <property type="entry name" value="GDXG_lipolytic_enzyme"/>
</dbReference>
<keyword evidence="6" id="KW-0804">Transcription</keyword>
<dbReference type="PROSITE" id="PS50931">
    <property type="entry name" value="HTH_LYSR"/>
    <property type="match status" value="1"/>
</dbReference>
<accession>A0A6V8KJR8</accession>
<evidence type="ECO:0000256" key="3">
    <source>
        <dbReference type="ARBA" id="ARBA00022801"/>
    </source>
</evidence>
<dbReference type="InterPro" id="IPR000847">
    <property type="entry name" value="LysR_HTH_N"/>
</dbReference>
<evidence type="ECO:0000256" key="6">
    <source>
        <dbReference type="ARBA" id="ARBA00023163"/>
    </source>
</evidence>
<comment type="similarity">
    <text evidence="1">Belongs to the LysR transcriptional regulatory family.</text>
</comment>
<dbReference type="Gene3D" id="1.10.10.10">
    <property type="entry name" value="Winged helix-like DNA-binding domain superfamily/Winged helix DNA-binding domain"/>
    <property type="match status" value="1"/>
</dbReference>
<dbReference type="Pfam" id="PF00126">
    <property type="entry name" value="HTH_1"/>
    <property type="match status" value="1"/>
</dbReference>
<feature type="domain" description="HTH lysR-type" evidence="7">
    <location>
        <begin position="11"/>
        <end position="68"/>
    </location>
</feature>
<name>A0A6V8KJR8_9ACTN</name>
<dbReference type="SUPFAM" id="SSF53474">
    <property type="entry name" value="alpha/beta-Hydrolases"/>
    <property type="match status" value="1"/>
</dbReference>
<dbReference type="Pfam" id="PF07859">
    <property type="entry name" value="Abhydrolase_3"/>
    <property type="match status" value="1"/>
</dbReference>